<accession>A0A0C6EVA3</accession>
<reference evidence="1 2" key="1">
    <citation type="journal article" date="2015" name="Genome Announc.">
        <title>Complete Genome Sequence of Methylobacterium aquaticum Strain 22A, Isolated from Racomitrium japonicum Moss.</title>
        <authorList>
            <person name="Tani A."/>
            <person name="Ogura Y."/>
            <person name="Hayashi T."/>
            <person name="Kimbara K."/>
        </authorList>
    </citation>
    <scope>NUCLEOTIDE SEQUENCE [LARGE SCALE GENOMIC DNA]</scope>
    <source>
        <strain evidence="1 2">MA-22A</strain>
    </source>
</reference>
<name>A0A0C6EVA3_9HYPH</name>
<protein>
    <submittedName>
        <fullName evidence="1">Uncharacterized protein</fullName>
    </submittedName>
</protein>
<reference evidence="2" key="2">
    <citation type="submission" date="2015-01" db="EMBL/GenBank/DDBJ databases">
        <title>Complete genome sequence of Methylobacterium aquaticum strain 22A.</title>
        <authorList>
            <person name="Tani A."/>
            <person name="Ogura Y."/>
            <person name="Hayashi T."/>
        </authorList>
    </citation>
    <scope>NUCLEOTIDE SEQUENCE [LARGE SCALE GENOMIC DNA]</scope>
    <source>
        <strain evidence="2">MA-22A</strain>
    </source>
</reference>
<organism evidence="1 2">
    <name type="scientific">Methylobacterium aquaticum</name>
    <dbReference type="NCBI Taxonomy" id="270351"/>
    <lineage>
        <taxon>Bacteria</taxon>
        <taxon>Pseudomonadati</taxon>
        <taxon>Pseudomonadota</taxon>
        <taxon>Alphaproteobacteria</taxon>
        <taxon>Hyphomicrobiales</taxon>
        <taxon>Methylobacteriaceae</taxon>
        <taxon>Methylobacterium</taxon>
    </lineage>
</organism>
<sequence>MPGPSQPPCVAARPITPGTIVRAGRGVVIACSAAGNVRLVMADGSFLDVYAGVGTAEFFGYAVVGVDGPGTTATAKVTVVE</sequence>
<dbReference type="RefSeq" id="WP_145984556.1">
    <property type="nucleotide sequence ID" value="NZ_AP014704.1"/>
</dbReference>
<dbReference type="PATRIC" id="fig|270351.10.peg.500"/>
<proteinExistence type="predicted"/>
<dbReference type="EMBL" id="AP014704">
    <property type="protein sequence ID" value="BAQ43976.1"/>
    <property type="molecule type" value="Genomic_DNA"/>
</dbReference>
<dbReference type="OrthoDB" id="9959747at2"/>
<evidence type="ECO:0000313" key="1">
    <source>
        <dbReference type="EMBL" id="BAQ43976.1"/>
    </source>
</evidence>
<dbReference type="Proteomes" id="UP000061432">
    <property type="component" value="Chromosome"/>
</dbReference>
<dbReference type="STRING" id="270351.Maq22A_c02495"/>
<gene>
    <name evidence="1" type="ORF">Maq22A_c02495</name>
</gene>
<dbReference type="AlphaFoldDB" id="A0A0C6EVA3"/>
<dbReference type="KEGG" id="maqu:Maq22A_c02495"/>
<evidence type="ECO:0000313" key="2">
    <source>
        <dbReference type="Proteomes" id="UP000061432"/>
    </source>
</evidence>